<evidence type="ECO:0000313" key="2">
    <source>
        <dbReference type="Proteomes" id="UP001431209"/>
    </source>
</evidence>
<dbReference type="Proteomes" id="UP001431209">
    <property type="component" value="Unassembled WGS sequence"/>
</dbReference>
<proteinExistence type="predicted"/>
<accession>A0AAW2YXA3</accession>
<dbReference type="EMBL" id="JAOPGA020000814">
    <property type="protein sequence ID" value="KAL0482073.1"/>
    <property type="molecule type" value="Genomic_DNA"/>
</dbReference>
<dbReference type="AlphaFoldDB" id="A0AAW2YXA3"/>
<gene>
    <name evidence="1" type="ORF">AKO1_013255</name>
</gene>
<keyword evidence="2" id="KW-1185">Reference proteome</keyword>
<name>A0AAW2YXA3_9EUKA</name>
<evidence type="ECO:0000313" key="1">
    <source>
        <dbReference type="EMBL" id="KAL0482073.1"/>
    </source>
</evidence>
<reference evidence="1 2" key="1">
    <citation type="submission" date="2024-03" db="EMBL/GenBank/DDBJ databases">
        <title>The Acrasis kona genome and developmental transcriptomes reveal deep origins of eukaryotic multicellular pathways.</title>
        <authorList>
            <person name="Sheikh S."/>
            <person name="Fu C.-J."/>
            <person name="Brown M.W."/>
            <person name="Baldauf S.L."/>
        </authorList>
    </citation>
    <scope>NUCLEOTIDE SEQUENCE [LARGE SCALE GENOMIC DNA]</scope>
    <source>
        <strain evidence="1 2">ATCC MYA-3509</strain>
    </source>
</reference>
<protein>
    <submittedName>
        <fullName evidence="1">DNA replication complex GINS protein</fullName>
    </submittedName>
</protein>
<organism evidence="1 2">
    <name type="scientific">Acrasis kona</name>
    <dbReference type="NCBI Taxonomy" id="1008807"/>
    <lineage>
        <taxon>Eukaryota</taxon>
        <taxon>Discoba</taxon>
        <taxon>Heterolobosea</taxon>
        <taxon>Tetramitia</taxon>
        <taxon>Eutetramitia</taxon>
        <taxon>Acrasidae</taxon>
        <taxon>Acrasis</taxon>
    </lineage>
</organism>
<comment type="caution">
    <text evidence="1">The sequence shown here is derived from an EMBL/GenBank/DDBJ whole genome shotgun (WGS) entry which is preliminary data.</text>
</comment>
<sequence>MLPAILSMIPDSKPGSTLNSLPRKKNIPALEKLVDTVAQENPDVSNLDKKIIPYIFNDTIFSGGDTYETKDKKLRYAGAVVGSIVAHGHLGGLEELGKHLNFKNHKSTTIKRDKMFLLGTNVMFGRSSSSFKDMIHNLLHLKDFGDARSTARTYKKKDLKVQQEQHDTLHYLQILYIKMLDTKDLDSYRDVRSIFKQVSKKRGEENLMGVKLKECIESMLSFKFRFIEDTEFEESFNDYFETVRLRVLRARVATSTVQESDLTEPIAHSINTLLSGRQQYIQLEFLSIHKKYIKINNIQPLTTLLEDLMKHLCRTISPTHQPSLDNLINCMKLLSHCLQNGGRADVVHECESILTKWSSRISLVSKTIKVLGFSHGKCFITIIIVVTLEHAKQHDQKRITFIFENFLTKKLPNILSFCRDRHSFPYKSYREILKGVLHVSNHDLLPLVFGEPTSTNKDPSEMDLIAMFIFVQEYHKSYSHDERAMNQLKCSISNAKSDYTQQSAALSMIVCTNQSHPFQRLIKTNGPISTIIAAQCIPYVDRKDELVNDVWSFCESTLFKWAHESPRDQSILDQVIRSKLFETRFVVMNSIGNSNCRISHTLDRIERWSHRVHESRANENLRPVELTHLQYVSNAINVLLIRLLSNENITDQQFEIASRIMCDFEFVSVDDEAKTKLLSMLPSACMVDDLDANDADDSRILFYLKASKYWIDGCSDQAMKKMIAFMFDVMKSKASNSILIRYCHDLYLEFFIINHPIRFQLVPFYLACVERSFARNSKRKKQLHDWFVLHFNVFASSLIDRPDSDLRVIYLLASTLERIVTSAKDADVSKRSRDAQTDRADGIMLCLVKLTQLVPVSSLDVILEHIKTAIEKTPQPRRDFYLKLLYSTVSNSLDYSRKAKCTNFYLEVTKSLSK</sequence>